<evidence type="ECO:0000313" key="3">
    <source>
        <dbReference type="EMBL" id="ABV92175.1"/>
    </source>
</evidence>
<keyword evidence="1" id="KW-0812">Transmembrane</keyword>
<protein>
    <recommendedName>
        <fullName evidence="2">Inner membrane protein YgaP-like transmembrane domain-containing protein</fullName>
    </recommendedName>
</protein>
<dbReference type="EMBL" id="CP000830">
    <property type="protein sequence ID" value="ABV92175.1"/>
    <property type="molecule type" value="Genomic_DNA"/>
</dbReference>
<name>A8LN31_DINSH</name>
<proteinExistence type="predicted"/>
<dbReference type="eggNOG" id="ENOG5033A4Z">
    <property type="taxonomic scope" value="Bacteria"/>
</dbReference>
<dbReference type="RefSeq" id="WP_012177105.1">
    <property type="nucleotide sequence ID" value="NC_009952.1"/>
</dbReference>
<keyword evidence="1" id="KW-1133">Transmembrane helix</keyword>
<evidence type="ECO:0000313" key="4">
    <source>
        <dbReference type="Proteomes" id="UP000006833"/>
    </source>
</evidence>
<dbReference type="OrthoDB" id="9804804at2"/>
<dbReference type="Proteomes" id="UP000006833">
    <property type="component" value="Chromosome"/>
</dbReference>
<accession>A8LN31</accession>
<dbReference type="InterPro" id="IPR021309">
    <property type="entry name" value="YgaP-like_TM"/>
</dbReference>
<organism evidence="3 4">
    <name type="scientific">Dinoroseobacter shibae (strain DSM 16493 / NCIMB 14021 / DFL 12)</name>
    <dbReference type="NCBI Taxonomy" id="398580"/>
    <lineage>
        <taxon>Bacteria</taxon>
        <taxon>Pseudomonadati</taxon>
        <taxon>Pseudomonadota</taxon>
        <taxon>Alphaproteobacteria</taxon>
        <taxon>Rhodobacterales</taxon>
        <taxon>Roseobacteraceae</taxon>
        <taxon>Dinoroseobacter</taxon>
    </lineage>
</organism>
<feature type="domain" description="Inner membrane protein YgaP-like transmembrane" evidence="2">
    <location>
        <begin position="1"/>
        <end position="70"/>
    </location>
</feature>
<dbReference type="AlphaFoldDB" id="A8LN31"/>
<dbReference type="HOGENOM" id="CLU_176022_4_0_5"/>
<reference evidence="4" key="1">
    <citation type="journal article" date="2010" name="ISME J.">
        <title>The complete genome sequence of the algal symbiont Dinoroseobacter shibae: a hitchhiker's guide to life in the sea.</title>
        <authorList>
            <person name="Wagner-Dobler I."/>
            <person name="Ballhausen B."/>
            <person name="Berger M."/>
            <person name="Brinkhoff T."/>
            <person name="Buchholz I."/>
            <person name="Bunk B."/>
            <person name="Cypionka H."/>
            <person name="Daniel R."/>
            <person name="Drepper T."/>
            <person name="Gerdts G."/>
            <person name="Hahnke S."/>
            <person name="Han C."/>
            <person name="Jahn D."/>
            <person name="Kalhoefer D."/>
            <person name="Kiss H."/>
            <person name="Klenk H.P."/>
            <person name="Kyrpides N."/>
            <person name="Liebl W."/>
            <person name="Liesegang H."/>
            <person name="Meincke L."/>
            <person name="Pati A."/>
            <person name="Petersen J."/>
            <person name="Piekarski T."/>
            <person name="Pommerenke C."/>
            <person name="Pradella S."/>
            <person name="Pukall R."/>
            <person name="Rabus R."/>
            <person name="Stackebrandt E."/>
            <person name="Thole S."/>
            <person name="Thompson L."/>
            <person name="Tielen P."/>
            <person name="Tomasch J."/>
            <person name="von Jan M."/>
            <person name="Wanphrut N."/>
            <person name="Wichels A."/>
            <person name="Zech H."/>
            <person name="Simon M."/>
        </authorList>
    </citation>
    <scope>NUCLEOTIDE SEQUENCE [LARGE SCALE GENOMIC DNA]</scope>
    <source>
        <strain evidence="4">DSM 16493 / NCIMB 14021 / DFL 12</strain>
    </source>
</reference>
<sequence>MTANMGSLDRALRGIIGLLLIVLPLVTTLGIHAAAWGLWLSVILGAILAVTAIYGVCPVYFLLGVKTCKTRGSIPGRITMRTS</sequence>
<gene>
    <name evidence="3" type="ordered locus">Dshi_0427</name>
</gene>
<dbReference type="STRING" id="398580.Dshi_0427"/>
<dbReference type="KEGG" id="dsh:Dshi_0427"/>
<dbReference type="Pfam" id="PF11127">
    <property type="entry name" value="YgaP-like_TM"/>
    <property type="match status" value="1"/>
</dbReference>
<keyword evidence="1" id="KW-0472">Membrane</keyword>
<evidence type="ECO:0000259" key="2">
    <source>
        <dbReference type="Pfam" id="PF11127"/>
    </source>
</evidence>
<feature type="transmembrane region" description="Helical" evidence="1">
    <location>
        <begin position="12"/>
        <end position="32"/>
    </location>
</feature>
<keyword evidence="4" id="KW-1185">Reference proteome</keyword>
<evidence type="ECO:0000256" key="1">
    <source>
        <dbReference type="SAM" id="Phobius"/>
    </source>
</evidence>
<feature type="transmembrane region" description="Helical" evidence="1">
    <location>
        <begin position="38"/>
        <end position="63"/>
    </location>
</feature>